<gene>
    <name evidence="1" type="ORF">AKJ37_01515</name>
</gene>
<name>A0A133UV31_9EURY</name>
<reference evidence="1 2" key="1">
    <citation type="journal article" date="2016" name="Sci. Rep.">
        <title>Metabolic traits of an uncultured archaeal lineage -MSBL1- from brine pools of the Red Sea.</title>
        <authorList>
            <person name="Mwirichia R."/>
            <person name="Alam I."/>
            <person name="Rashid M."/>
            <person name="Vinu M."/>
            <person name="Ba-Alawi W."/>
            <person name="Anthony Kamau A."/>
            <person name="Kamanda Ngugi D."/>
            <person name="Goker M."/>
            <person name="Klenk H.P."/>
            <person name="Bajic V."/>
            <person name="Stingl U."/>
        </authorList>
    </citation>
    <scope>NUCLEOTIDE SEQUENCE [LARGE SCALE GENOMIC DNA]</scope>
    <source>
        <strain evidence="1">SCGC-AAA259I09</strain>
    </source>
</reference>
<evidence type="ECO:0000313" key="1">
    <source>
        <dbReference type="EMBL" id="KXA98062.1"/>
    </source>
</evidence>
<dbReference type="Proteomes" id="UP000070463">
    <property type="component" value="Unassembled WGS sequence"/>
</dbReference>
<dbReference type="AlphaFoldDB" id="A0A133UV31"/>
<keyword evidence="2" id="KW-1185">Reference proteome</keyword>
<organism evidence="1 2">
    <name type="scientific">candidate division MSBL1 archaeon SCGC-AAA259I09</name>
    <dbReference type="NCBI Taxonomy" id="1698267"/>
    <lineage>
        <taxon>Archaea</taxon>
        <taxon>Methanobacteriati</taxon>
        <taxon>Methanobacteriota</taxon>
        <taxon>candidate division MSBL1</taxon>
    </lineage>
</organism>
<protein>
    <submittedName>
        <fullName evidence="1">Uncharacterized protein</fullName>
    </submittedName>
</protein>
<accession>A0A133UV31</accession>
<comment type="caution">
    <text evidence="1">The sequence shown here is derived from an EMBL/GenBank/DDBJ whole genome shotgun (WGS) entry which is preliminary data.</text>
</comment>
<proteinExistence type="predicted"/>
<sequence length="66" mass="7124">MIKMMTLRTGKKSVSVVLTEKIAPSALPVESLVAGSFHQKDVDLALSAVSRGPALPLDPPYDRWGF</sequence>
<evidence type="ECO:0000313" key="2">
    <source>
        <dbReference type="Proteomes" id="UP000070463"/>
    </source>
</evidence>
<dbReference type="EMBL" id="LHXR01000010">
    <property type="protein sequence ID" value="KXA98062.1"/>
    <property type="molecule type" value="Genomic_DNA"/>
</dbReference>